<reference evidence="6" key="1">
    <citation type="journal article" date="2019" name="Int. J. Syst. Evol. Microbiol.">
        <title>The Global Catalogue of Microorganisms (GCM) 10K type strain sequencing project: providing services to taxonomists for standard genome sequencing and annotation.</title>
        <authorList>
            <consortium name="The Broad Institute Genomics Platform"/>
            <consortium name="The Broad Institute Genome Sequencing Center for Infectious Disease"/>
            <person name="Wu L."/>
            <person name="Ma J."/>
        </authorList>
    </citation>
    <scope>NUCLEOTIDE SEQUENCE [LARGE SCALE GENOMIC DNA]</scope>
    <source>
        <strain evidence="6">CCM 8937</strain>
    </source>
</reference>
<evidence type="ECO:0000256" key="2">
    <source>
        <dbReference type="ARBA" id="ARBA00023125"/>
    </source>
</evidence>
<dbReference type="PROSITE" id="PS50949">
    <property type="entry name" value="HTH_GNTR"/>
    <property type="match status" value="1"/>
</dbReference>
<dbReference type="CDD" id="cd07377">
    <property type="entry name" value="WHTH_GntR"/>
    <property type="match status" value="1"/>
</dbReference>
<dbReference type="SMART" id="SM00866">
    <property type="entry name" value="UTRA"/>
    <property type="match status" value="1"/>
</dbReference>
<organism evidence="5 6">
    <name type="scientific">Lapidilactobacillus gannanensis</name>
    <dbReference type="NCBI Taxonomy" id="2486002"/>
    <lineage>
        <taxon>Bacteria</taxon>
        <taxon>Bacillati</taxon>
        <taxon>Bacillota</taxon>
        <taxon>Bacilli</taxon>
        <taxon>Lactobacillales</taxon>
        <taxon>Lactobacillaceae</taxon>
        <taxon>Lapidilactobacillus</taxon>
    </lineage>
</organism>
<evidence type="ECO:0000259" key="4">
    <source>
        <dbReference type="PROSITE" id="PS50949"/>
    </source>
</evidence>
<dbReference type="RefSeq" id="WP_125648783.1">
    <property type="nucleotide sequence ID" value="NZ_JBHTOH010000034.1"/>
</dbReference>
<keyword evidence="6" id="KW-1185">Reference proteome</keyword>
<accession>A0ABW4BNF4</accession>
<dbReference type="EMBL" id="JBHTOH010000034">
    <property type="protein sequence ID" value="MFD1411095.1"/>
    <property type="molecule type" value="Genomic_DNA"/>
</dbReference>
<evidence type="ECO:0000313" key="6">
    <source>
        <dbReference type="Proteomes" id="UP001597191"/>
    </source>
</evidence>
<gene>
    <name evidence="5" type="ORF">ACFQ4R_05665</name>
</gene>
<dbReference type="InterPro" id="IPR011663">
    <property type="entry name" value="UTRA"/>
</dbReference>
<feature type="domain" description="HTH gntR-type" evidence="4">
    <location>
        <begin position="1"/>
        <end position="69"/>
    </location>
</feature>
<dbReference type="InterPro" id="IPR036388">
    <property type="entry name" value="WH-like_DNA-bd_sf"/>
</dbReference>
<dbReference type="InterPro" id="IPR050679">
    <property type="entry name" value="Bact_HTH_transcr_reg"/>
</dbReference>
<dbReference type="SUPFAM" id="SSF64288">
    <property type="entry name" value="Chorismate lyase-like"/>
    <property type="match status" value="1"/>
</dbReference>
<evidence type="ECO:0000313" key="5">
    <source>
        <dbReference type="EMBL" id="MFD1411095.1"/>
    </source>
</evidence>
<evidence type="ECO:0000256" key="1">
    <source>
        <dbReference type="ARBA" id="ARBA00023015"/>
    </source>
</evidence>
<dbReference type="SMART" id="SM00345">
    <property type="entry name" value="HTH_GNTR"/>
    <property type="match status" value="1"/>
</dbReference>
<sequence length="245" mass="28179">MPKYEEISQELMERIKSGRYPVNQPLPRQNDLAAEFKTSRMTIQQALKILVDAGYLYSIRGSGTYIRQSALQISKLDTLASEYHGATYRLRNQGQVTSKILRFDTRFPDQNERDNLLIKETDPVYDICRVRYLNQQPYAIEYTVMPFKAVPGITRAVLLKSIYSYIEHHFGRQIGSSYRIVRADKATTVDQTELALGPCDPILEVSQVVYFEDGTPFELSHSRHPYTQGNVIIVNQKKTKGHIKK</sequence>
<dbReference type="SUPFAM" id="SSF46785">
    <property type="entry name" value="Winged helix' DNA-binding domain"/>
    <property type="match status" value="1"/>
</dbReference>
<dbReference type="PRINTS" id="PR00035">
    <property type="entry name" value="HTHGNTR"/>
</dbReference>
<dbReference type="Gene3D" id="1.10.10.10">
    <property type="entry name" value="Winged helix-like DNA-binding domain superfamily/Winged helix DNA-binding domain"/>
    <property type="match status" value="1"/>
</dbReference>
<keyword evidence="2" id="KW-0238">DNA-binding</keyword>
<keyword evidence="3" id="KW-0804">Transcription</keyword>
<dbReference type="Pfam" id="PF00392">
    <property type="entry name" value="GntR"/>
    <property type="match status" value="1"/>
</dbReference>
<dbReference type="InterPro" id="IPR028978">
    <property type="entry name" value="Chorismate_lyase_/UTRA_dom_sf"/>
</dbReference>
<protein>
    <submittedName>
        <fullName evidence="5">GntR family transcriptional regulator</fullName>
    </submittedName>
</protein>
<proteinExistence type="predicted"/>
<dbReference type="InterPro" id="IPR036390">
    <property type="entry name" value="WH_DNA-bd_sf"/>
</dbReference>
<dbReference type="PANTHER" id="PTHR44846:SF5">
    <property type="entry name" value="HTH-TYPE TRANSCRIPTIONAL REGULATOR GMUR"/>
    <property type="match status" value="1"/>
</dbReference>
<name>A0ABW4BNF4_9LACO</name>
<keyword evidence="1" id="KW-0805">Transcription regulation</keyword>
<evidence type="ECO:0000256" key="3">
    <source>
        <dbReference type="ARBA" id="ARBA00023163"/>
    </source>
</evidence>
<dbReference type="Gene3D" id="3.40.1410.10">
    <property type="entry name" value="Chorismate lyase-like"/>
    <property type="match status" value="1"/>
</dbReference>
<dbReference type="Pfam" id="PF07702">
    <property type="entry name" value="UTRA"/>
    <property type="match status" value="1"/>
</dbReference>
<comment type="caution">
    <text evidence="5">The sequence shown here is derived from an EMBL/GenBank/DDBJ whole genome shotgun (WGS) entry which is preliminary data.</text>
</comment>
<dbReference type="InterPro" id="IPR000524">
    <property type="entry name" value="Tscrpt_reg_HTH_GntR"/>
</dbReference>
<dbReference type="PANTHER" id="PTHR44846">
    <property type="entry name" value="MANNOSYL-D-GLYCERATE TRANSPORT/METABOLISM SYSTEM REPRESSOR MNGR-RELATED"/>
    <property type="match status" value="1"/>
</dbReference>
<dbReference type="Proteomes" id="UP001597191">
    <property type="component" value="Unassembled WGS sequence"/>
</dbReference>